<keyword evidence="3" id="KW-0863">Zinc-finger</keyword>
<comment type="subcellular location">
    <subcellularLocation>
        <location evidence="1">Nucleus</location>
    </subcellularLocation>
</comment>
<keyword evidence="7" id="KW-1185">Reference proteome</keyword>
<dbReference type="GO" id="GO:0008270">
    <property type="term" value="F:zinc ion binding"/>
    <property type="evidence" value="ECO:0007669"/>
    <property type="project" value="UniProtKB-KW"/>
</dbReference>
<evidence type="ECO:0000313" key="7">
    <source>
        <dbReference type="Proteomes" id="UP000298030"/>
    </source>
</evidence>
<evidence type="ECO:0000256" key="2">
    <source>
        <dbReference type="ARBA" id="ARBA00022723"/>
    </source>
</evidence>
<evidence type="ECO:0000313" key="6">
    <source>
        <dbReference type="EMBL" id="TEB10128.1"/>
    </source>
</evidence>
<name>A0A4Y7RMA6_COPMI</name>
<feature type="non-terminal residue" evidence="6">
    <location>
        <position position="1"/>
    </location>
</feature>
<protein>
    <submittedName>
        <fullName evidence="6">Uncharacterized protein</fullName>
    </submittedName>
</protein>
<dbReference type="PANTHER" id="PTHR46481">
    <property type="entry name" value="ZINC FINGER BED DOMAIN-CONTAINING PROTEIN 4"/>
    <property type="match status" value="1"/>
</dbReference>
<dbReference type="Proteomes" id="UP000298030">
    <property type="component" value="Unassembled WGS sequence"/>
</dbReference>
<dbReference type="InterPro" id="IPR052035">
    <property type="entry name" value="ZnF_BED_domain_contain"/>
</dbReference>
<evidence type="ECO:0000256" key="5">
    <source>
        <dbReference type="ARBA" id="ARBA00023242"/>
    </source>
</evidence>
<sequence length="286" mass="32650">IGVITMDNASNNDTLMRELAILLIMAGIDDFCPEGNRIRGLISRVREIITSCRRSGGRREALIRIIEEGNDKHWWGQYANGDYVQLPLLQLLRDCETRWSSTYLLLGRFLLLYPAIMRLCEMYDLDGLRFTDEEHHTLYQVYSVLGHAHHAQELLSSERTPTLSMTIPTYEILLASWRQQRADTPELTHFINYGISKIEEYLTKTLDSRTYAIAMVLNPALKMAWTGDDWVSKIFPTHAPSQLDLAPAAPIRPDLRAFGNPQSEKFADAKGWVVEAVSIIFDICYA</sequence>
<dbReference type="GO" id="GO:0005634">
    <property type="term" value="C:nucleus"/>
    <property type="evidence" value="ECO:0007669"/>
    <property type="project" value="UniProtKB-SubCell"/>
</dbReference>
<keyword evidence="4" id="KW-0862">Zinc</keyword>
<reference evidence="6 7" key="1">
    <citation type="journal article" date="2019" name="Nat. Ecol. Evol.">
        <title>Megaphylogeny resolves global patterns of mushroom evolution.</title>
        <authorList>
            <person name="Varga T."/>
            <person name="Krizsan K."/>
            <person name="Foldi C."/>
            <person name="Dima B."/>
            <person name="Sanchez-Garcia M."/>
            <person name="Sanchez-Ramirez S."/>
            <person name="Szollosi G.J."/>
            <person name="Szarkandi J.G."/>
            <person name="Papp V."/>
            <person name="Albert L."/>
            <person name="Andreopoulos W."/>
            <person name="Angelini C."/>
            <person name="Antonin V."/>
            <person name="Barry K.W."/>
            <person name="Bougher N.L."/>
            <person name="Buchanan P."/>
            <person name="Buyck B."/>
            <person name="Bense V."/>
            <person name="Catcheside P."/>
            <person name="Chovatia M."/>
            <person name="Cooper J."/>
            <person name="Damon W."/>
            <person name="Desjardin D."/>
            <person name="Finy P."/>
            <person name="Geml J."/>
            <person name="Haridas S."/>
            <person name="Hughes K."/>
            <person name="Justo A."/>
            <person name="Karasinski D."/>
            <person name="Kautmanova I."/>
            <person name="Kiss B."/>
            <person name="Kocsube S."/>
            <person name="Kotiranta H."/>
            <person name="LaButti K.M."/>
            <person name="Lechner B.E."/>
            <person name="Liimatainen K."/>
            <person name="Lipzen A."/>
            <person name="Lukacs Z."/>
            <person name="Mihaltcheva S."/>
            <person name="Morgado L.N."/>
            <person name="Niskanen T."/>
            <person name="Noordeloos M.E."/>
            <person name="Ohm R.A."/>
            <person name="Ortiz-Santana B."/>
            <person name="Ovrebo C."/>
            <person name="Racz N."/>
            <person name="Riley R."/>
            <person name="Savchenko A."/>
            <person name="Shiryaev A."/>
            <person name="Soop K."/>
            <person name="Spirin V."/>
            <person name="Szebenyi C."/>
            <person name="Tomsovsky M."/>
            <person name="Tulloss R.E."/>
            <person name="Uehling J."/>
            <person name="Grigoriev I.V."/>
            <person name="Vagvolgyi C."/>
            <person name="Papp T."/>
            <person name="Martin F.M."/>
            <person name="Miettinen O."/>
            <person name="Hibbett D.S."/>
            <person name="Nagy L.G."/>
        </authorList>
    </citation>
    <scope>NUCLEOTIDE SEQUENCE [LARGE SCALE GENOMIC DNA]</scope>
    <source>
        <strain evidence="6 7">FP101781</strain>
    </source>
</reference>
<dbReference type="OrthoDB" id="2790258at2759"/>
<evidence type="ECO:0000256" key="3">
    <source>
        <dbReference type="ARBA" id="ARBA00022771"/>
    </source>
</evidence>
<keyword evidence="2" id="KW-0479">Metal-binding</keyword>
<accession>A0A4Y7RMA6</accession>
<evidence type="ECO:0000256" key="1">
    <source>
        <dbReference type="ARBA" id="ARBA00004123"/>
    </source>
</evidence>
<proteinExistence type="predicted"/>
<dbReference type="AlphaFoldDB" id="A0A4Y7RMA6"/>
<organism evidence="6 7">
    <name type="scientific">Coprinellus micaceus</name>
    <name type="common">Glistening ink-cap mushroom</name>
    <name type="synonym">Coprinus micaceus</name>
    <dbReference type="NCBI Taxonomy" id="71717"/>
    <lineage>
        <taxon>Eukaryota</taxon>
        <taxon>Fungi</taxon>
        <taxon>Dikarya</taxon>
        <taxon>Basidiomycota</taxon>
        <taxon>Agaricomycotina</taxon>
        <taxon>Agaricomycetes</taxon>
        <taxon>Agaricomycetidae</taxon>
        <taxon>Agaricales</taxon>
        <taxon>Agaricineae</taxon>
        <taxon>Psathyrellaceae</taxon>
        <taxon>Coprinellus</taxon>
    </lineage>
</organism>
<gene>
    <name evidence="6" type="ORF">FA13DRAFT_1653261</name>
</gene>
<keyword evidence="5" id="KW-0539">Nucleus</keyword>
<dbReference type="InterPro" id="IPR012337">
    <property type="entry name" value="RNaseH-like_sf"/>
</dbReference>
<comment type="caution">
    <text evidence="6">The sequence shown here is derived from an EMBL/GenBank/DDBJ whole genome shotgun (WGS) entry which is preliminary data.</text>
</comment>
<dbReference type="PANTHER" id="PTHR46481:SF10">
    <property type="entry name" value="ZINC FINGER BED DOMAIN-CONTAINING PROTEIN 39"/>
    <property type="match status" value="1"/>
</dbReference>
<dbReference type="EMBL" id="QPFP01000478">
    <property type="protein sequence ID" value="TEB10128.1"/>
    <property type="molecule type" value="Genomic_DNA"/>
</dbReference>
<evidence type="ECO:0000256" key="4">
    <source>
        <dbReference type="ARBA" id="ARBA00022833"/>
    </source>
</evidence>
<dbReference type="SUPFAM" id="SSF53098">
    <property type="entry name" value="Ribonuclease H-like"/>
    <property type="match status" value="1"/>
</dbReference>